<keyword evidence="3" id="KW-0479">Metal-binding</keyword>
<reference evidence="8" key="1">
    <citation type="submission" date="2018-06" db="EMBL/GenBank/DDBJ databases">
        <authorList>
            <person name="Zhirakovskaya E."/>
        </authorList>
    </citation>
    <scope>NUCLEOTIDE SEQUENCE</scope>
</reference>
<dbReference type="PANTHER" id="PTHR12992:SF11">
    <property type="entry name" value="MITOCHONDRIAL COENZYME A DIPHOSPHATASE NUDT8"/>
    <property type="match status" value="1"/>
</dbReference>
<gene>
    <name evidence="8" type="ORF">MNBD_BACTEROID01-2809</name>
</gene>
<dbReference type="GO" id="GO:0010945">
    <property type="term" value="F:coenzyme A diphosphatase activity"/>
    <property type="evidence" value="ECO:0007669"/>
    <property type="project" value="InterPro"/>
</dbReference>
<evidence type="ECO:0000313" key="8">
    <source>
        <dbReference type="EMBL" id="VAW24361.1"/>
    </source>
</evidence>
<name>A0A3B0U003_9ZZZZ</name>
<dbReference type="PROSITE" id="PS51462">
    <property type="entry name" value="NUDIX"/>
    <property type="match status" value="1"/>
</dbReference>
<dbReference type="GO" id="GO:0046872">
    <property type="term" value="F:metal ion binding"/>
    <property type="evidence" value="ECO:0007669"/>
    <property type="project" value="UniProtKB-KW"/>
</dbReference>
<comment type="cofactor">
    <cofactor evidence="2">
        <name>Mg(2+)</name>
        <dbReference type="ChEBI" id="CHEBI:18420"/>
    </cofactor>
</comment>
<accession>A0A3B0U003</accession>
<dbReference type="SUPFAM" id="SSF55811">
    <property type="entry name" value="Nudix"/>
    <property type="match status" value="1"/>
</dbReference>
<feature type="domain" description="Nudix hydrolase" evidence="7">
    <location>
        <begin position="44"/>
        <end position="178"/>
    </location>
</feature>
<dbReference type="InterPro" id="IPR015797">
    <property type="entry name" value="NUDIX_hydrolase-like_dom_sf"/>
</dbReference>
<dbReference type="InterPro" id="IPR000086">
    <property type="entry name" value="NUDIX_hydrolase_dom"/>
</dbReference>
<protein>
    <submittedName>
        <fullName evidence="8">Hypothetical nudix hydrolase YeaB</fullName>
    </submittedName>
</protein>
<sequence length="222" mass="24700">MPFQQFKYQLKEACSGPLPGEYSHRKMALPKRELPVAPGEAPIVRRSSVLALIFPEGDELYTCLIKRPYTMKHHAGQIALPGGQIDETDTDEIVAALREANEEIGVDSNTVEVIGHLSGLYVSISRFSIYPVIGWSDSKPRFSINPDEVEELILFPLLQHTNNSLTSETEVDTLSGKLKTPCIIFQEKVIWGATAMILSELFDVMNTLPFIRELKSNGRGNA</sequence>
<evidence type="ECO:0000256" key="3">
    <source>
        <dbReference type="ARBA" id="ARBA00022723"/>
    </source>
</evidence>
<evidence type="ECO:0000256" key="2">
    <source>
        <dbReference type="ARBA" id="ARBA00001946"/>
    </source>
</evidence>
<dbReference type="InterPro" id="IPR045121">
    <property type="entry name" value="CoAse"/>
</dbReference>
<organism evidence="8">
    <name type="scientific">hydrothermal vent metagenome</name>
    <dbReference type="NCBI Taxonomy" id="652676"/>
    <lineage>
        <taxon>unclassified sequences</taxon>
        <taxon>metagenomes</taxon>
        <taxon>ecological metagenomes</taxon>
    </lineage>
</organism>
<dbReference type="CDD" id="cd03426">
    <property type="entry name" value="NUDIX_CoAse_Nudt7"/>
    <property type="match status" value="1"/>
</dbReference>
<keyword evidence="4 8" id="KW-0378">Hydrolase</keyword>
<dbReference type="Pfam" id="PF00293">
    <property type="entry name" value="NUDIX"/>
    <property type="match status" value="1"/>
</dbReference>
<dbReference type="PANTHER" id="PTHR12992">
    <property type="entry name" value="NUDIX HYDROLASE"/>
    <property type="match status" value="1"/>
</dbReference>
<evidence type="ECO:0000256" key="4">
    <source>
        <dbReference type="ARBA" id="ARBA00022801"/>
    </source>
</evidence>
<keyword evidence="6" id="KW-0464">Manganese</keyword>
<evidence type="ECO:0000259" key="7">
    <source>
        <dbReference type="PROSITE" id="PS51462"/>
    </source>
</evidence>
<dbReference type="EMBL" id="UOEP01000212">
    <property type="protein sequence ID" value="VAW24361.1"/>
    <property type="molecule type" value="Genomic_DNA"/>
</dbReference>
<dbReference type="AlphaFoldDB" id="A0A3B0U003"/>
<dbReference type="Gene3D" id="3.90.79.10">
    <property type="entry name" value="Nucleoside Triphosphate Pyrophosphohydrolase"/>
    <property type="match status" value="1"/>
</dbReference>
<comment type="cofactor">
    <cofactor evidence="1">
        <name>Mn(2+)</name>
        <dbReference type="ChEBI" id="CHEBI:29035"/>
    </cofactor>
</comment>
<proteinExistence type="predicted"/>
<evidence type="ECO:0000256" key="1">
    <source>
        <dbReference type="ARBA" id="ARBA00001936"/>
    </source>
</evidence>
<evidence type="ECO:0000256" key="5">
    <source>
        <dbReference type="ARBA" id="ARBA00022842"/>
    </source>
</evidence>
<keyword evidence="5" id="KW-0460">Magnesium</keyword>
<evidence type="ECO:0000256" key="6">
    <source>
        <dbReference type="ARBA" id="ARBA00023211"/>
    </source>
</evidence>